<dbReference type="KEGG" id="ssl:SS1G_10013"/>
<evidence type="ECO:0000313" key="2">
    <source>
        <dbReference type="EMBL" id="EDN94144.1"/>
    </source>
</evidence>
<proteinExistence type="predicted"/>
<dbReference type="AlphaFoldDB" id="A7EXF2"/>
<feature type="region of interest" description="Disordered" evidence="1">
    <location>
        <begin position="16"/>
        <end position="48"/>
    </location>
</feature>
<dbReference type="STRING" id="665079.A7EXF2"/>
<keyword evidence="3" id="KW-1185">Reference proteome</keyword>
<gene>
    <name evidence="2" type="ORF">SS1G_10013</name>
</gene>
<evidence type="ECO:0000256" key="1">
    <source>
        <dbReference type="SAM" id="MobiDB-lite"/>
    </source>
</evidence>
<dbReference type="GeneID" id="5485104"/>
<evidence type="ECO:0000313" key="3">
    <source>
        <dbReference type="Proteomes" id="UP000001312"/>
    </source>
</evidence>
<dbReference type="EMBL" id="CH476634">
    <property type="protein sequence ID" value="EDN94144.1"/>
    <property type="molecule type" value="Genomic_DNA"/>
</dbReference>
<organism evidence="2 3">
    <name type="scientific">Sclerotinia sclerotiorum (strain ATCC 18683 / 1980 / Ss-1)</name>
    <name type="common">White mold</name>
    <name type="synonym">Whetzelinia sclerotiorum</name>
    <dbReference type="NCBI Taxonomy" id="665079"/>
    <lineage>
        <taxon>Eukaryota</taxon>
        <taxon>Fungi</taxon>
        <taxon>Dikarya</taxon>
        <taxon>Ascomycota</taxon>
        <taxon>Pezizomycotina</taxon>
        <taxon>Leotiomycetes</taxon>
        <taxon>Helotiales</taxon>
        <taxon>Sclerotiniaceae</taxon>
        <taxon>Sclerotinia</taxon>
    </lineage>
</organism>
<dbReference type="Proteomes" id="UP000001312">
    <property type="component" value="Unassembled WGS sequence"/>
</dbReference>
<sequence length="48" mass="6100">MEGRIRILKRIGDERDWREEQQEEKEKERLRERERERGSEEEVAIEMR</sequence>
<protein>
    <submittedName>
        <fullName evidence="2">Uncharacterized protein</fullName>
    </submittedName>
</protein>
<dbReference type="InParanoid" id="A7EXF2"/>
<dbReference type="RefSeq" id="XP_001589378.1">
    <property type="nucleotide sequence ID" value="XM_001589328.1"/>
</dbReference>
<accession>A7EXF2</accession>
<name>A7EXF2_SCLS1</name>
<reference evidence="3" key="1">
    <citation type="journal article" date="2011" name="PLoS Genet.">
        <title>Genomic analysis of the necrotrophic fungal pathogens Sclerotinia sclerotiorum and Botrytis cinerea.</title>
        <authorList>
            <person name="Amselem J."/>
            <person name="Cuomo C.A."/>
            <person name="van Kan J.A."/>
            <person name="Viaud M."/>
            <person name="Benito E.P."/>
            <person name="Couloux A."/>
            <person name="Coutinho P.M."/>
            <person name="de Vries R.P."/>
            <person name="Dyer P.S."/>
            <person name="Fillinger S."/>
            <person name="Fournier E."/>
            <person name="Gout L."/>
            <person name="Hahn M."/>
            <person name="Kohn L."/>
            <person name="Lapalu N."/>
            <person name="Plummer K.M."/>
            <person name="Pradier J.M."/>
            <person name="Quevillon E."/>
            <person name="Sharon A."/>
            <person name="Simon A."/>
            <person name="ten Have A."/>
            <person name="Tudzynski B."/>
            <person name="Tudzynski P."/>
            <person name="Wincker P."/>
            <person name="Andrew M."/>
            <person name="Anthouard V."/>
            <person name="Beever R.E."/>
            <person name="Beffa R."/>
            <person name="Benoit I."/>
            <person name="Bouzid O."/>
            <person name="Brault B."/>
            <person name="Chen Z."/>
            <person name="Choquer M."/>
            <person name="Collemare J."/>
            <person name="Cotton P."/>
            <person name="Danchin E.G."/>
            <person name="Da Silva C."/>
            <person name="Gautier A."/>
            <person name="Giraud C."/>
            <person name="Giraud T."/>
            <person name="Gonzalez C."/>
            <person name="Grossetete S."/>
            <person name="Guldener U."/>
            <person name="Henrissat B."/>
            <person name="Howlett B.J."/>
            <person name="Kodira C."/>
            <person name="Kretschmer M."/>
            <person name="Lappartient A."/>
            <person name="Leroch M."/>
            <person name="Levis C."/>
            <person name="Mauceli E."/>
            <person name="Neuveglise C."/>
            <person name="Oeser B."/>
            <person name="Pearson M."/>
            <person name="Poulain J."/>
            <person name="Poussereau N."/>
            <person name="Quesneville H."/>
            <person name="Rascle C."/>
            <person name="Schumacher J."/>
            <person name="Segurens B."/>
            <person name="Sexton A."/>
            <person name="Silva E."/>
            <person name="Sirven C."/>
            <person name="Soanes D.M."/>
            <person name="Talbot N.J."/>
            <person name="Templeton M."/>
            <person name="Yandava C."/>
            <person name="Yarden O."/>
            <person name="Zeng Q."/>
            <person name="Rollins J.A."/>
            <person name="Lebrun M.H."/>
            <person name="Dickman M."/>
        </authorList>
    </citation>
    <scope>NUCLEOTIDE SEQUENCE [LARGE SCALE GENOMIC DNA]</scope>
    <source>
        <strain evidence="3">ATCC 18683 / 1980 / Ss-1</strain>
    </source>
</reference>